<keyword evidence="6" id="KW-0539">Nucleus</keyword>
<evidence type="ECO:0000256" key="4">
    <source>
        <dbReference type="ARBA" id="ARBA00022728"/>
    </source>
</evidence>
<feature type="domain" description="FERM" evidence="8">
    <location>
        <begin position="296"/>
        <end position="612"/>
    </location>
</feature>
<evidence type="ECO:0000256" key="5">
    <source>
        <dbReference type="ARBA" id="ARBA00023187"/>
    </source>
</evidence>
<evidence type="ECO:0000313" key="9">
    <source>
        <dbReference type="Proteomes" id="UP000038045"/>
    </source>
</evidence>
<evidence type="ECO:0000256" key="3">
    <source>
        <dbReference type="ARBA" id="ARBA00022664"/>
    </source>
</evidence>
<comment type="similarity">
    <text evidence="2">Belongs to the PRP38 family.</text>
</comment>
<name>A0A0N4Z164_PARTI</name>
<sequence>MDNYEVEYEDDPNDIAIPNIQKITRGNNILPEYGNRQTMNLNNLVYTNIIESVYWKEYLHSLTTFHQVQDEIIKKVKYLEPWEYGSRNHNSSCIGVRGVSAGGRITSAFCLLYKLFTLKLTRKQIVAIINNEQNTYLRVMGFLYIRYCQPPKDLYDWYEPYLNDKAFVTIKSKNGHDVTIGEILKHLLTNLDWYGTLLPRIPVPIQNIIDKKLGIDDKVTHIRDKNNDSKGYSKRNHESRSPDSKKHHSRLNGKSIFSKHKKSSCNSSSADSAISWNSYVEIVENVDIDKLSDKNIFLSIYTLDRQTIPIVADENSFLVEIYKKCCAFIGVQDMAYMGLCVRKLVSNNDSLNSKRQYEYYFLENEMKLNKCLKKFSYLVNAQKSDSKNNGIITLYLRIKYFTYDVSSIRCPIILLHYFLQMRNNFLQNQHIYSLINEELYWNFVYYLIQADGHGDDSNKLPYHKYFPGWMIKFRGILFIKNSLDQLNLQHKKVNRIGAMKKFCEIVTENKTFSLNSHLYFLKMKIGRENENDVTIAISDEGLVVWNECYKRMSVECRKIIWSKIDKMLLSKNSIHIESLDGFCGEFICQNKKDAKEIFLFCQRFHQQTLHFNLQAYNNSRLFGDKYSIFSNSEMEFITS</sequence>
<feature type="region of interest" description="Disordered" evidence="7">
    <location>
        <begin position="222"/>
        <end position="252"/>
    </location>
</feature>
<dbReference type="GO" id="GO:0008380">
    <property type="term" value="P:RNA splicing"/>
    <property type="evidence" value="ECO:0007669"/>
    <property type="project" value="UniProtKB-KW"/>
</dbReference>
<reference evidence="10" key="1">
    <citation type="submission" date="2017-02" db="UniProtKB">
        <authorList>
            <consortium name="WormBaseParasite"/>
        </authorList>
    </citation>
    <scope>IDENTIFICATION</scope>
</reference>
<dbReference type="InterPro" id="IPR005037">
    <property type="entry name" value="PRP38"/>
</dbReference>
<dbReference type="SMART" id="SM00295">
    <property type="entry name" value="B41"/>
    <property type="match status" value="1"/>
</dbReference>
<evidence type="ECO:0000256" key="6">
    <source>
        <dbReference type="ARBA" id="ARBA00023242"/>
    </source>
</evidence>
<evidence type="ECO:0000256" key="2">
    <source>
        <dbReference type="ARBA" id="ARBA00006164"/>
    </source>
</evidence>
<comment type="subcellular location">
    <subcellularLocation>
        <location evidence="1">Nucleus</location>
    </subcellularLocation>
</comment>
<keyword evidence="5" id="KW-0508">mRNA splicing</keyword>
<dbReference type="WBParaSite" id="PTRK_0000044000.1">
    <property type="protein sequence ID" value="PTRK_0000044000.1"/>
    <property type="gene ID" value="PTRK_0000044000"/>
</dbReference>
<dbReference type="SUPFAM" id="SSF47031">
    <property type="entry name" value="Second domain of FERM"/>
    <property type="match status" value="1"/>
</dbReference>
<evidence type="ECO:0000259" key="8">
    <source>
        <dbReference type="PROSITE" id="PS50057"/>
    </source>
</evidence>
<dbReference type="InterPro" id="IPR000299">
    <property type="entry name" value="FERM_domain"/>
</dbReference>
<dbReference type="InterPro" id="IPR019749">
    <property type="entry name" value="Band_41_domain"/>
</dbReference>
<accession>A0A0N4Z164</accession>
<proteinExistence type="inferred from homology"/>
<dbReference type="GO" id="GO:0005681">
    <property type="term" value="C:spliceosomal complex"/>
    <property type="evidence" value="ECO:0007669"/>
    <property type="project" value="UniProtKB-KW"/>
</dbReference>
<evidence type="ECO:0000256" key="7">
    <source>
        <dbReference type="SAM" id="MobiDB-lite"/>
    </source>
</evidence>
<keyword evidence="9" id="KW-1185">Reference proteome</keyword>
<dbReference type="PROSITE" id="PS50057">
    <property type="entry name" value="FERM_3"/>
    <property type="match status" value="1"/>
</dbReference>
<dbReference type="PANTHER" id="PTHR23142">
    <property type="entry name" value="PRE-MRNA-SPLICING FACTOR 38A-RELATED"/>
    <property type="match status" value="1"/>
</dbReference>
<dbReference type="Pfam" id="PF03371">
    <property type="entry name" value="PRP38"/>
    <property type="match status" value="1"/>
</dbReference>
<dbReference type="Proteomes" id="UP000038045">
    <property type="component" value="Unplaced"/>
</dbReference>
<dbReference type="STRING" id="131310.A0A0N4Z164"/>
<dbReference type="InterPro" id="IPR035963">
    <property type="entry name" value="FERM_2"/>
</dbReference>
<feature type="compositionally biased region" description="Basic and acidic residues" evidence="7">
    <location>
        <begin position="235"/>
        <end position="244"/>
    </location>
</feature>
<evidence type="ECO:0000313" key="10">
    <source>
        <dbReference type="WBParaSite" id="PTRK_0000044000.1"/>
    </source>
</evidence>
<dbReference type="AlphaFoldDB" id="A0A0N4Z164"/>
<protein>
    <submittedName>
        <fullName evidence="10">FERM domain-containing protein</fullName>
    </submittedName>
</protein>
<organism evidence="9 10">
    <name type="scientific">Parastrongyloides trichosuri</name>
    <name type="common">Possum-specific nematode worm</name>
    <dbReference type="NCBI Taxonomy" id="131310"/>
    <lineage>
        <taxon>Eukaryota</taxon>
        <taxon>Metazoa</taxon>
        <taxon>Ecdysozoa</taxon>
        <taxon>Nematoda</taxon>
        <taxon>Chromadorea</taxon>
        <taxon>Rhabditida</taxon>
        <taxon>Tylenchina</taxon>
        <taxon>Panagrolaimomorpha</taxon>
        <taxon>Strongyloidoidea</taxon>
        <taxon>Strongyloididae</taxon>
        <taxon>Parastrongyloides</taxon>
    </lineage>
</organism>
<keyword evidence="4" id="KW-0747">Spliceosome</keyword>
<keyword evidence="3" id="KW-0507">mRNA processing</keyword>
<evidence type="ECO:0000256" key="1">
    <source>
        <dbReference type="ARBA" id="ARBA00004123"/>
    </source>
</evidence>
<dbReference type="GO" id="GO:0006397">
    <property type="term" value="P:mRNA processing"/>
    <property type="evidence" value="ECO:0007669"/>
    <property type="project" value="UniProtKB-KW"/>
</dbReference>